<dbReference type="InterPro" id="IPR018391">
    <property type="entry name" value="PQQ_b-propeller_rpt"/>
</dbReference>
<keyword evidence="2" id="KW-1133">Transmembrane helix</keyword>
<dbReference type="SUPFAM" id="SSF50998">
    <property type="entry name" value="Quinoprotein alcohol dehydrogenase-like"/>
    <property type="match status" value="1"/>
</dbReference>
<dbReference type="EMBL" id="BNDY01000017">
    <property type="protein sequence ID" value="GHI40293.1"/>
    <property type="molecule type" value="Genomic_DNA"/>
</dbReference>
<organism evidence="4 5">
    <name type="scientific">Streptomyces violascens</name>
    <dbReference type="NCBI Taxonomy" id="67381"/>
    <lineage>
        <taxon>Bacteria</taxon>
        <taxon>Bacillati</taxon>
        <taxon>Actinomycetota</taxon>
        <taxon>Actinomycetes</taxon>
        <taxon>Kitasatosporales</taxon>
        <taxon>Streptomycetaceae</taxon>
        <taxon>Streptomyces</taxon>
    </lineage>
</organism>
<evidence type="ECO:0000256" key="2">
    <source>
        <dbReference type="SAM" id="Phobius"/>
    </source>
</evidence>
<keyword evidence="2" id="KW-0472">Membrane</keyword>
<gene>
    <name evidence="4" type="ORF">Sviol_47010</name>
</gene>
<evidence type="ECO:0000313" key="4">
    <source>
        <dbReference type="EMBL" id="GHI40293.1"/>
    </source>
</evidence>
<comment type="caution">
    <text evidence="4">The sequence shown here is derived from an EMBL/GenBank/DDBJ whole genome shotgun (WGS) entry which is preliminary data.</text>
</comment>
<sequence length="564" mass="58722">MTQSPDSQPRGDQPPQQPVPGNPYAQPDGGYERPDSASPGAGYGYPGQPSASGSSPYAVLPPYPGGYSGTGQPSPPPSPPGAGRGPFRDRRAVLVSALAAGLLLLGGGVYVWAGKGGDGHEKPGAKSTASGPSSSPSVDKGDGKGPGGGNDAYDFNADMKPGEARVWVRENDTRLTKEGALQYGPWRAGDVVAKAMYKEITGYAVADGTQKWSTSFETPVCGAARLLSGTGKAIVATQENNTKAAHCTYLQQIDLATGQVGWKVTVPQESSYDTTNQFTLAVSGDTVVVHHGAYASGFSVTDGSKRFGSWKTEGCSPYDIGGGPKLISVGLCSSDDINKTQSLVEELDPATGKSKWNYKYQQGWSVTAVLSSDPLVVAASNTDKKTWNLTAFAPDGKVRWQVEPNFKTMGGCDGHDGQGLDGCTAAAADTGTLYLGTEGSGGAISSYPETNEVVAIDLGNGKEKWRTKDPKGRAMRPQAVEGGKLVAYVQPGRVQDAAAMATFAPTGGAPQVVLQSPEAAIGGERAFFLNPHMLWSGGRFFMLNGRVQSPSDKGKDHALLSFGK</sequence>
<dbReference type="Proteomes" id="UP001050808">
    <property type="component" value="Unassembled WGS sequence"/>
</dbReference>
<dbReference type="RefSeq" id="WP_189968003.1">
    <property type="nucleotide sequence ID" value="NZ_BMUA01000021.1"/>
</dbReference>
<protein>
    <recommendedName>
        <fullName evidence="3">Pyrrolo-quinoline quinone repeat domain-containing protein</fullName>
    </recommendedName>
</protein>
<feature type="region of interest" description="Disordered" evidence="1">
    <location>
        <begin position="117"/>
        <end position="157"/>
    </location>
</feature>
<keyword evidence="5" id="KW-1185">Reference proteome</keyword>
<dbReference type="Pfam" id="PF13360">
    <property type="entry name" value="PQQ_2"/>
    <property type="match status" value="2"/>
</dbReference>
<dbReference type="InterPro" id="IPR015943">
    <property type="entry name" value="WD40/YVTN_repeat-like_dom_sf"/>
</dbReference>
<dbReference type="InterPro" id="IPR011047">
    <property type="entry name" value="Quinoprotein_ADH-like_sf"/>
</dbReference>
<feature type="domain" description="Pyrrolo-quinoline quinone repeat" evidence="3">
    <location>
        <begin position="346"/>
        <end position="468"/>
    </location>
</feature>
<dbReference type="InterPro" id="IPR002372">
    <property type="entry name" value="PQQ_rpt_dom"/>
</dbReference>
<proteinExistence type="predicted"/>
<feature type="domain" description="Pyrrolo-quinoline quinone repeat" evidence="3">
    <location>
        <begin position="165"/>
        <end position="306"/>
    </location>
</feature>
<name>A0ABQ3QSR9_9ACTN</name>
<feature type="compositionally biased region" description="Low complexity" evidence="1">
    <location>
        <begin position="125"/>
        <end position="138"/>
    </location>
</feature>
<evidence type="ECO:0000256" key="1">
    <source>
        <dbReference type="SAM" id="MobiDB-lite"/>
    </source>
</evidence>
<feature type="transmembrane region" description="Helical" evidence="2">
    <location>
        <begin position="92"/>
        <end position="113"/>
    </location>
</feature>
<dbReference type="SMART" id="SM00564">
    <property type="entry name" value="PQQ"/>
    <property type="match status" value="3"/>
</dbReference>
<keyword evidence="2" id="KW-0812">Transmembrane</keyword>
<dbReference type="Gene3D" id="2.130.10.10">
    <property type="entry name" value="YVTN repeat-like/Quinoprotein amine dehydrogenase"/>
    <property type="match status" value="2"/>
</dbReference>
<evidence type="ECO:0000313" key="5">
    <source>
        <dbReference type="Proteomes" id="UP001050808"/>
    </source>
</evidence>
<reference evidence="4" key="1">
    <citation type="submission" date="2024-05" db="EMBL/GenBank/DDBJ databases">
        <title>Whole genome shotgun sequence of Streptomyces violascens NBRC 12920.</title>
        <authorList>
            <person name="Komaki H."/>
            <person name="Tamura T."/>
        </authorList>
    </citation>
    <scope>NUCLEOTIDE SEQUENCE</scope>
    <source>
        <strain evidence="4">NBRC 12920</strain>
    </source>
</reference>
<evidence type="ECO:0000259" key="3">
    <source>
        <dbReference type="Pfam" id="PF13360"/>
    </source>
</evidence>
<feature type="region of interest" description="Disordered" evidence="1">
    <location>
        <begin position="1"/>
        <end position="87"/>
    </location>
</feature>
<accession>A0ABQ3QSR9</accession>